<protein>
    <submittedName>
        <fullName evidence="2">Uncharacterized protein</fullName>
    </submittedName>
</protein>
<name>A0A1E1MTE7_RHYSE</name>
<dbReference type="AlphaFoldDB" id="A0A1E1MTE7"/>
<reference evidence="3" key="1">
    <citation type="submission" date="2016-03" db="EMBL/GenBank/DDBJ databases">
        <authorList>
            <person name="Guldener U."/>
        </authorList>
    </citation>
    <scope>NUCLEOTIDE SEQUENCE [LARGE SCALE GENOMIC DNA]</scope>
</reference>
<evidence type="ECO:0000313" key="2">
    <source>
        <dbReference type="EMBL" id="CZT52366.1"/>
    </source>
</evidence>
<gene>
    <name evidence="2" type="ORF">RSE6_13694</name>
</gene>
<evidence type="ECO:0000256" key="1">
    <source>
        <dbReference type="SAM" id="SignalP"/>
    </source>
</evidence>
<proteinExistence type="predicted"/>
<sequence length="113" mass="12203">MKLTLISALFISGALSAAISDAGLEARVAGLIKKCFCSVPVNDHNGFQIYEYMPLGSGYIQRNAPVYNARGYLQGYCNIGFERKGDCSKWYQSTPTTGGPCDGKIHPADCTEV</sequence>
<keyword evidence="3" id="KW-1185">Reference proteome</keyword>
<feature type="chain" id="PRO_5009448693" evidence="1">
    <location>
        <begin position="17"/>
        <end position="113"/>
    </location>
</feature>
<dbReference type="Proteomes" id="UP000177625">
    <property type="component" value="Unassembled WGS sequence"/>
</dbReference>
<feature type="signal peptide" evidence="1">
    <location>
        <begin position="1"/>
        <end position="16"/>
    </location>
</feature>
<evidence type="ECO:0000313" key="3">
    <source>
        <dbReference type="Proteomes" id="UP000177625"/>
    </source>
</evidence>
<organism evidence="2 3">
    <name type="scientific">Rhynchosporium secalis</name>
    <name type="common">Barley scald fungus</name>
    <dbReference type="NCBI Taxonomy" id="38038"/>
    <lineage>
        <taxon>Eukaryota</taxon>
        <taxon>Fungi</taxon>
        <taxon>Dikarya</taxon>
        <taxon>Ascomycota</taxon>
        <taxon>Pezizomycotina</taxon>
        <taxon>Leotiomycetes</taxon>
        <taxon>Helotiales</taxon>
        <taxon>Ploettnerulaceae</taxon>
        <taxon>Rhynchosporium</taxon>
    </lineage>
</organism>
<keyword evidence="1" id="KW-0732">Signal</keyword>
<dbReference type="EMBL" id="FJVC01000587">
    <property type="protein sequence ID" value="CZT52366.1"/>
    <property type="molecule type" value="Genomic_DNA"/>
</dbReference>
<accession>A0A1E1MTE7</accession>